<dbReference type="InterPro" id="IPR036282">
    <property type="entry name" value="Glutathione-S-Trfase_C_sf"/>
</dbReference>
<dbReference type="Pfam" id="PF04399">
    <property type="entry name" value="Glutaredoxin2_C"/>
    <property type="match status" value="1"/>
</dbReference>
<dbReference type="CDD" id="cd03199">
    <property type="entry name" value="GST_C_GRX2"/>
    <property type="match status" value="1"/>
</dbReference>
<dbReference type="Gene3D" id="1.20.1050.10">
    <property type="match status" value="1"/>
</dbReference>
<dbReference type="PANTHER" id="PTHR43968">
    <property type="match status" value="1"/>
</dbReference>
<dbReference type="InterPro" id="IPR036249">
    <property type="entry name" value="Thioredoxin-like_sf"/>
</dbReference>
<feature type="domain" description="GST N-terminal" evidence="1">
    <location>
        <begin position="1"/>
        <end position="77"/>
    </location>
</feature>
<dbReference type="PROSITE" id="PS51354">
    <property type="entry name" value="GLUTAREDOXIN_2"/>
    <property type="match status" value="1"/>
</dbReference>
<evidence type="ECO:0000313" key="2">
    <source>
        <dbReference type="EMBL" id="WAJ69225.1"/>
    </source>
</evidence>
<dbReference type="SFLD" id="SFLDG01204">
    <property type="entry name" value="Grx2-like.1"/>
    <property type="match status" value="1"/>
</dbReference>
<evidence type="ECO:0000259" key="1">
    <source>
        <dbReference type="PROSITE" id="PS50404"/>
    </source>
</evidence>
<evidence type="ECO:0000313" key="3">
    <source>
        <dbReference type="Proteomes" id="UP001163726"/>
    </source>
</evidence>
<dbReference type="SFLD" id="SFLDG01183">
    <property type="entry name" value="Grx2-like"/>
    <property type="match status" value="1"/>
</dbReference>
<name>A0ABY7AIS9_9ALTE</name>
<dbReference type="PROSITE" id="PS50404">
    <property type="entry name" value="GST_NTER"/>
    <property type="match status" value="1"/>
</dbReference>
<dbReference type="Proteomes" id="UP001163726">
    <property type="component" value="Chromosome"/>
</dbReference>
<dbReference type="SUPFAM" id="SSF47616">
    <property type="entry name" value="GST C-terminal domain-like"/>
    <property type="match status" value="1"/>
</dbReference>
<dbReference type="NCBIfam" id="TIGR02182">
    <property type="entry name" value="GRXB"/>
    <property type="match status" value="1"/>
</dbReference>
<dbReference type="InterPro" id="IPR007494">
    <property type="entry name" value="Glutaredoxin2_C"/>
</dbReference>
<protein>
    <submittedName>
        <fullName evidence="2">Glutaredoxin 2</fullName>
    </submittedName>
</protein>
<accession>A0ABY7AIS9</accession>
<dbReference type="SFLD" id="SFLDS00019">
    <property type="entry name" value="Glutathione_Transferase_(cytos"/>
    <property type="match status" value="1"/>
</dbReference>
<dbReference type="NCBIfam" id="NF007702">
    <property type="entry name" value="PRK10387.1"/>
    <property type="match status" value="1"/>
</dbReference>
<dbReference type="Gene3D" id="3.40.30.10">
    <property type="entry name" value="Glutaredoxin"/>
    <property type="match status" value="1"/>
</dbReference>
<dbReference type="InterPro" id="IPR004045">
    <property type="entry name" value="Glutathione_S-Trfase_N"/>
</dbReference>
<dbReference type="InterPro" id="IPR050983">
    <property type="entry name" value="GST_Omega/HSP26"/>
</dbReference>
<reference evidence="2" key="1">
    <citation type="submission" date="2022-10" db="EMBL/GenBank/DDBJ databases">
        <title>Catenovulum adriacola sp. nov. isolated in the Harbour of Susak.</title>
        <authorList>
            <person name="Schoch T."/>
            <person name="Reich S.J."/>
            <person name="Stoeferle S."/>
            <person name="Flaiz M."/>
            <person name="Kazda M."/>
            <person name="Riedel C.U."/>
            <person name="Duerre P."/>
        </authorList>
    </citation>
    <scope>NUCLEOTIDE SEQUENCE</scope>
    <source>
        <strain evidence="2">TS8</strain>
    </source>
</reference>
<proteinExistence type="predicted"/>
<dbReference type="PANTHER" id="PTHR43968:SF6">
    <property type="entry name" value="GLUTATHIONE S-TRANSFERASE OMEGA"/>
    <property type="match status" value="1"/>
</dbReference>
<gene>
    <name evidence="2" type="primary">grxB</name>
    <name evidence="2" type="ORF">OLW01_08505</name>
</gene>
<dbReference type="InterPro" id="IPR011901">
    <property type="entry name" value="Grx2"/>
</dbReference>
<dbReference type="EMBL" id="CP109965">
    <property type="protein sequence ID" value="WAJ69225.1"/>
    <property type="molecule type" value="Genomic_DNA"/>
</dbReference>
<dbReference type="SUPFAM" id="SSF52833">
    <property type="entry name" value="Thioredoxin-like"/>
    <property type="match status" value="1"/>
</dbReference>
<dbReference type="RefSeq" id="WP_268073417.1">
    <property type="nucleotide sequence ID" value="NZ_CP109965.1"/>
</dbReference>
<organism evidence="2 3">
    <name type="scientific">Catenovulum adriaticum</name>
    <dbReference type="NCBI Taxonomy" id="2984846"/>
    <lineage>
        <taxon>Bacteria</taxon>
        <taxon>Pseudomonadati</taxon>
        <taxon>Pseudomonadota</taxon>
        <taxon>Gammaproteobacteria</taxon>
        <taxon>Alteromonadales</taxon>
        <taxon>Alteromonadaceae</taxon>
        <taxon>Catenovulum</taxon>
    </lineage>
</organism>
<dbReference type="InterPro" id="IPR040079">
    <property type="entry name" value="Glutathione_S-Trfase"/>
</dbReference>
<sequence>MKLFVFDHCPFCLKARMAVGYKNLPVAIEYLQNHDVQARIDKVGANTVPILQTENGNYIAESLDIVEYLDRSDGQPQLLDSTQSTQINRWLSQASEASNTLVFPRWLKIELPEFASQEAKDWFEKNKTRMIDMSFESAFEQSNLAIENMHSVLQRLDFLQLPSDRNNQLSYDDINLFPFLRNLTVVKGLKFPNKVAEYIDQVAKLTRIKLYTAQAI</sequence>
<keyword evidence="3" id="KW-1185">Reference proteome</keyword>
<dbReference type="Pfam" id="PF13417">
    <property type="entry name" value="GST_N_3"/>
    <property type="match status" value="1"/>
</dbReference>